<dbReference type="OMA" id="RVPDEPW"/>
<gene>
    <name evidence="2" type="primary">LOC110989578</name>
</gene>
<dbReference type="KEGG" id="aplc:110989578"/>
<dbReference type="AlphaFoldDB" id="A0A8B7ZXF1"/>
<sequence>MANLVTTNPILPVPGVDRSCAADSGVGQCSTRQYDSAPPTPDDSIKPKAILRCKRPFIVATFNANTVREEGRLREMDHCAVKCGVEILGVHEHGRVHSDTIVFEREEGSYFITSSAWRNAAQAANGGVGLLLSPRARRSLRSVRSHSERILVAEFDSNPVTTVLVAYSPTNLSQVKDVELIYEQLTAAVRSMPALNVVAILVDFNSRLGSDNVPYTCHYTTRRNGTLMYGFMTEHQLLAADTEFQRKYGNRLIFRDNGTGIIRQFDYILVRRKWRNSILNAEPFSSFASVGSDHRVVSMKVSLSLRVK</sequence>
<dbReference type="Gene3D" id="3.60.10.10">
    <property type="entry name" value="Endonuclease/exonuclease/phosphatase"/>
    <property type="match status" value="1"/>
</dbReference>
<dbReference type="InterPro" id="IPR036691">
    <property type="entry name" value="Endo/exonu/phosph_ase_sf"/>
</dbReference>
<dbReference type="SUPFAM" id="SSF56219">
    <property type="entry name" value="DNase I-like"/>
    <property type="match status" value="1"/>
</dbReference>
<evidence type="ECO:0000313" key="1">
    <source>
        <dbReference type="Proteomes" id="UP000694845"/>
    </source>
</evidence>
<evidence type="ECO:0000313" key="2">
    <source>
        <dbReference type="RefSeq" id="XP_022109772.1"/>
    </source>
</evidence>
<proteinExistence type="predicted"/>
<keyword evidence="1" id="KW-1185">Reference proteome</keyword>
<dbReference type="OrthoDB" id="410381at2759"/>
<organism evidence="1 2">
    <name type="scientific">Acanthaster planci</name>
    <name type="common">Crown-of-thorns starfish</name>
    <dbReference type="NCBI Taxonomy" id="133434"/>
    <lineage>
        <taxon>Eukaryota</taxon>
        <taxon>Metazoa</taxon>
        <taxon>Echinodermata</taxon>
        <taxon>Eleutherozoa</taxon>
        <taxon>Asterozoa</taxon>
        <taxon>Asteroidea</taxon>
        <taxon>Valvatacea</taxon>
        <taxon>Valvatida</taxon>
        <taxon>Acanthasteridae</taxon>
        <taxon>Acanthaster</taxon>
    </lineage>
</organism>
<dbReference type="GeneID" id="110989578"/>
<protein>
    <submittedName>
        <fullName evidence="2">Craniofacial development protein 2-like</fullName>
    </submittedName>
</protein>
<reference evidence="2" key="1">
    <citation type="submission" date="2025-08" db="UniProtKB">
        <authorList>
            <consortium name="RefSeq"/>
        </authorList>
    </citation>
    <scope>IDENTIFICATION</scope>
</reference>
<accession>A0A8B7ZXF1</accession>
<dbReference type="CDD" id="cd09076">
    <property type="entry name" value="L1-EN"/>
    <property type="match status" value="1"/>
</dbReference>
<dbReference type="Proteomes" id="UP000694845">
    <property type="component" value="Unplaced"/>
</dbReference>
<dbReference type="RefSeq" id="XP_022109772.1">
    <property type="nucleotide sequence ID" value="XM_022254080.1"/>
</dbReference>
<name>A0A8B7ZXF1_ACAPL</name>